<name>A0ACC2LFX0_PERAE</name>
<keyword evidence="2" id="KW-1185">Reference proteome</keyword>
<comment type="caution">
    <text evidence="1">The sequence shown here is derived from an EMBL/GenBank/DDBJ whole genome shotgun (WGS) entry which is preliminary data.</text>
</comment>
<evidence type="ECO:0000313" key="2">
    <source>
        <dbReference type="Proteomes" id="UP001234297"/>
    </source>
</evidence>
<dbReference type="EMBL" id="CM056816">
    <property type="protein sequence ID" value="KAJ8632319.1"/>
    <property type="molecule type" value="Genomic_DNA"/>
</dbReference>
<dbReference type="Proteomes" id="UP001234297">
    <property type="component" value="Chromosome 8"/>
</dbReference>
<evidence type="ECO:0000313" key="1">
    <source>
        <dbReference type="EMBL" id="KAJ8632319.1"/>
    </source>
</evidence>
<sequence>MHAEVLVPDSSSTIIAHKPVIQNTWWAAGSGVRSEGKVGAVQGVVMKVGAVQGVVMKVGVGQAKRNGREHLPVKRVYPLGAMEER</sequence>
<gene>
    <name evidence="1" type="ORF">MRB53_025655</name>
</gene>
<accession>A0ACC2LFX0</accession>
<organism evidence="1 2">
    <name type="scientific">Persea americana</name>
    <name type="common">Avocado</name>
    <dbReference type="NCBI Taxonomy" id="3435"/>
    <lineage>
        <taxon>Eukaryota</taxon>
        <taxon>Viridiplantae</taxon>
        <taxon>Streptophyta</taxon>
        <taxon>Embryophyta</taxon>
        <taxon>Tracheophyta</taxon>
        <taxon>Spermatophyta</taxon>
        <taxon>Magnoliopsida</taxon>
        <taxon>Magnoliidae</taxon>
        <taxon>Laurales</taxon>
        <taxon>Lauraceae</taxon>
        <taxon>Persea</taxon>
    </lineage>
</organism>
<reference evidence="1 2" key="1">
    <citation type="journal article" date="2022" name="Hortic Res">
        <title>A haplotype resolved chromosomal level avocado genome allows analysis of novel avocado genes.</title>
        <authorList>
            <person name="Nath O."/>
            <person name="Fletcher S.J."/>
            <person name="Hayward A."/>
            <person name="Shaw L.M."/>
            <person name="Masouleh A.K."/>
            <person name="Furtado A."/>
            <person name="Henry R.J."/>
            <person name="Mitter N."/>
        </authorList>
    </citation>
    <scope>NUCLEOTIDE SEQUENCE [LARGE SCALE GENOMIC DNA]</scope>
    <source>
        <strain evidence="2">cv. Hass</strain>
    </source>
</reference>
<proteinExistence type="predicted"/>
<protein>
    <submittedName>
        <fullName evidence="1">Uncharacterized protein</fullName>
    </submittedName>
</protein>